<protein>
    <recommendedName>
        <fullName evidence="12">CLIP domain-containing serine protease</fullName>
        <ecNumber evidence="11">3.4.21.-</ecNumber>
    </recommendedName>
</protein>
<keyword evidence="16" id="KW-1185">Reference proteome</keyword>
<dbReference type="Gene3D" id="3.30.1640.30">
    <property type="match status" value="1"/>
</dbReference>
<dbReference type="InterPro" id="IPR001314">
    <property type="entry name" value="Peptidase_S1A"/>
</dbReference>
<evidence type="ECO:0000256" key="6">
    <source>
        <dbReference type="ARBA" id="ARBA00022825"/>
    </source>
</evidence>
<dbReference type="HOGENOM" id="CLU_006842_0_3_1"/>
<dbReference type="InterPro" id="IPR033116">
    <property type="entry name" value="TRYPSIN_SER"/>
</dbReference>
<keyword evidence="3 11" id="KW-0645">Protease</keyword>
<feature type="chain" id="PRO_5023967651" description="CLIP domain-containing serine protease" evidence="12">
    <location>
        <begin position="20"/>
        <end position="372"/>
    </location>
</feature>
<dbReference type="OrthoDB" id="425190at2759"/>
<dbReference type="SMART" id="SM00680">
    <property type="entry name" value="CLIP"/>
    <property type="match status" value="1"/>
</dbReference>
<dbReference type="eggNOG" id="KOG3627">
    <property type="taxonomic scope" value="Eukaryota"/>
</dbReference>
<dbReference type="FunFam" id="2.40.10.10:FF:000015">
    <property type="entry name" value="Atrial natriuretic peptide-converting enzyme"/>
    <property type="match status" value="1"/>
</dbReference>
<dbReference type="OMA" id="CINILNC"/>
<dbReference type="PROSITE" id="PS00135">
    <property type="entry name" value="TRYPSIN_SER"/>
    <property type="match status" value="1"/>
</dbReference>
<comment type="similarity">
    <text evidence="10 12">Belongs to the peptidase S1 family. CLIP subfamily.</text>
</comment>
<dbReference type="FunFam" id="3.30.1640.30:FF:000001">
    <property type="entry name" value="Serine protease 7"/>
    <property type="match status" value="1"/>
</dbReference>
<evidence type="ECO:0000256" key="3">
    <source>
        <dbReference type="ARBA" id="ARBA00022670"/>
    </source>
</evidence>
<dbReference type="FunCoup" id="D6W808">
    <property type="interactions" value="1"/>
</dbReference>
<dbReference type="PANTHER" id="PTHR24252:SF7">
    <property type="entry name" value="HYALIN"/>
    <property type="match status" value="1"/>
</dbReference>
<evidence type="ECO:0000256" key="2">
    <source>
        <dbReference type="ARBA" id="ARBA00022525"/>
    </source>
</evidence>
<keyword evidence="2 12" id="KW-0964">Secreted</keyword>
<dbReference type="EC" id="3.4.21.-" evidence="11"/>
<keyword evidence="8" id="KW-1015">Disulfide bond</keyword>
<dbReference type="Pfam" id="PF12032">
    <property type="entry name" value="CLIP"/>
    <property type="match status" value="1"/>
</dbReference>
<keyword evidence="7" id="KW-0865">Zymogen</keyword>
<keyword evidence="9" id="KW-0325">Glycoprotein</keyword>
<name>D6W808_TRICA</name>
<dbReference type="GO" id="GO:0004252">
    <property type="term" value="F:serine-type endopeptidase activity"/>
    <property type="evidence" value="ECO:0000318"/>
    <property type="project" value="GO_Central"/>
</dbReference>
<gene>
    <name evidence="15" type="primary">AUGUSTUS-3.0.2_04770</name>
    <name evidence="15" type="ORF">TcasGA2_TC004770</name>
</gene>
<dbReference type="GO" id="GO:0005615">
    <property type="term" value="C:extracellular space"/>
    <property type="evidence" value="ECO:0000318"/>
    <property type="project" value="GO_Central"/>
</dbReference>
<reference evidence="15 16" key="1">
    <citation type="journal article" date="2008" name="Nature">
        <title>The genome of the model beetle and pest Tribolium castaneum.</title>
        <authorList>
            <consortium name="Tribolium Genome Sequencing Consortium"/>
            <person name="Richards S."/>
            <person name="Gibbs R.A."/>
            <person name="Weinstock G.M."/>
            <person name="Brown S.J."/>
            <person name="Denell R."/>
            <person name="Beeman R.W."/>
            <person name="Gibbs R."/>
            <person name="Beeman R.W."/>
            <person name="Brown S.J."/>
            <person name="Bucher G."/>
            <person name="Friedrich M."/>
            <person name="Grimmelikhuijzen C.J."/>
            <person name="Klingler M."/>
            <person name="Lorenzen M."/>
            <person name="Richards S."/>
            <person name="Roth S."/>
            <person name="Schroder R."/>
            <person name="Tautz D."/>
            <person name="Zdobnov E.M."/>
            <person name="Muzny D."/>
            <person name="Gibbs R.A."/>
            <person name="Weinstock G.M."/>
            <person name="Attaway T."/>
            <person name="Bell S."/>
            <person name="Buhay C.J."/>
            <person name="Chandrabose M.N."/>
            <person name="Chavez D."/>
            <person name="Clerk-Blankenburg K.P."/>
            <person name="Cree A."/>
            <person name="Dao M."/>
            <person name="Davis C."/>
            <person name="Chacko J."/>
            <person name="Dinh H."/>
            <person name="Dugan-Rocha S."/>
            <person name="Fowler G."/>
            <person name="Garner T.T."/>
            <person name="Garnes J."/>
            <person name="Gnirke A."/>
            <person name="Hawes A."/>
            <person name="Hernandez J."/>
            <person name="Hines S."/>
            <person name="Holder M."/>
            <person name="Hume J."/>
            <person name="Jhangiani S.N."/>
            <person name="Joshi V."/>
            <person name="Khan Z.M."/>
            <person name="Jackson L."/>
            <person name="Kovar C."/>
            <person name="Kowis A."/>
            <person name="Lee S."/>
            <person name="Lewis L.R."/>
            <person name="Margolis J."/>
            <person name="Morgan M."/>
            <person name="Nazareth L.V."/>
            <person name="Nguyen N."/>
            <person name="Okwuonu G."/>
            <person name="Parker D."/>
            <person name="Richards S."/>
            <person name="Ruiz S.J."/>
            <person name="Santibanez J."/>
            <person name="Savard J."/>
            <person name="Scherer S.E."/>
            <person name="Schneider B."/>
            <person name="Sodergren E."/>
            <person name="Tautz D."/>
            <person name="Vattahil S."/>
            <person name="Villasana D."/>
            <person name="White C.S."/>
            <person name="Wright R."/>
            <person name="Park Y."/>
            <person name="Beeman R.W."/>
            <person name="Lord J."/>
            <person name="Oppert B."/>
            <person name="Lorenzen M."/>
            <person name="Brown S."/>
            <person name="Wang L."/>
            <person name="Savard J."/>
            <person name="Tautz D."/>
            <person name="Richards S."/>
            <person name="Weinstock G."/>
            <person name="Gibbs R.A."/>
            <person name="Liu Y."/>
            <person name="Worley K."/>
            <person name="Weinstock G."/>
            <person name="Elsik C.G."/>
            <person name="Reese J.T."/>
            <person name="Elhaik E."/>
            <person name="Landan G."/>
            <person name="Graur D."/>
            <person name="Arensburger P."/>
            <person name="Atkinson P."/>
            <person name="Beeman R.W."/>
            <person name="Beidler J."/>
            <person name="Brown S.J."/>
            <person name="Demuth J.P."/>
            <person name="Drury D.W."/>
            <person name="Du Y.Z."/>
            <person name="Fujiwara H."/>
            <person name="Lorenzen M."/>
            <person name="Maselli V."/>
            <person name="Osanai M."/>
            <person name="Park Y."/>
            <person name="Robertson H.M."/>
            <person name="Tu Z."/>
            <person name="Wang J.J."/>
            <person name="Wang S."/>
            <person name="Richards S."/>
            <person name="Song H."/>
            <person name="Zhang L."/>
            <person name="Sodergren E."/>
            <person name="Werner D."/>
            <person name="Stanke M."/>
            <person name="Morgenstern B."/>
            <person name="Solovyev V."/>
            <person name="Kosarev P."/>
            <person name="Brown G."/>
            <person name="Chen H.C."/>
            <person name="Ermolaeva O."/>
            <person name="Hlavina W."/>
            <person name="Kapustin Y."/>
            <person name="Kiryutin B."/>
            <person name="Kitts P."/>
            <person name="Maglott D."/>
            <person name="Pruitt K."/>
            <person name="Sapojnikov V."/>
            <person name="Souvorov A."/>
            <person name="Mackey A.J."/>
            <person name="Waterhouse R.M."/>
            <person name="Wyder S."/>
            <person name="Zdobnov E.M."/>
            <person name="Zdobnov E.M."/>
            <person name="Wyder S."/>
            <person name="Kriventseva E.V."/>
            <person name="Kadowaki T."/>
            <person name="Bork P."/>
            <person name="Aranda M."/>
            <person name="Bao R."/>
            <person name="Beermann A."/>
            <person name="Berns N."/>
            <person name="Bolognesi R."/>
            <person name="Bonneton F."/>
            <person name="Bopp D."/>
            <person name="Brown S.J."/>
            <person name="Bucher G."/>
            <person name="Butts T."/>
            <person name="Chaumot A."/>
            <person name="Denell R.E."/>
            <person name="Ferrier D.E."/>
            <person name="Friedrich M."/>
            <person name="Gordon C.M."/>
            <person name="Jindra M."/>
            <person name="Klingler M."/>
            <person name="Lan Q."/>
            <person name="Lattorff H.M."/>
            <person name="Laudet V."/>
            <person name="von Levetsow C."/>
            <person name="Liu Z."/>
            <person name="Lutz R."/>
            <person name="Lynch J.A."/>
            <person name="da Fonseca R.N."/>
            <person name="Posnien N."/>
            <person name="Reuter R."/>
            <person name="Roth S."/>
            <person name="Savard J."/>
            <person name="Schinko J.B."/>
            <person name="Schmitt C."/>
            <person name="Schoppmeier M."/>
            <person name="Schroder R."/>
            <person name="Shippy T.D."/>
            <person name="Simonnet F."/>
            <person name="Marques-Souza H."/>
            <person name="Tautz D."/>
            <person name="Tomoyasu Y."/>
            <person name="Trauner J."/>
            <person name="Van der Zee M."/>
            <person name="Vervoort M."/>
            <person name="Wittkopp N."/>
            <person name="Wimmer E.A."/>
            <person name="Yang X."/>
            <person name="Jones A.K."/>
            <person name="Sattelle D.B."/>
            <person name="Ebert P.R."/>
            <person name="Nelson D."/>
            <person name="Scott J.G."/>
            <person name="Beeman R.W."/>
            <person name="Muthukrishnan S."/>
            <person name="Kramer K.J."/>
            <person name="Arakane Y."/>
            <person name="Beeman R.W."/>
            <person name="Zhu Q."/>
            <person name="Hogenkamp D."/>
            <person name="Dixit R."/>
            <person name="Oppert B."/>
            <person name="Jiang H."/>
            <person name="Zou Z."/>
            <person name="Marshall J."/>
            <person name="Elpidina E."/>
            <person name="Vinokurov K."/>
            <person name="Oppert C."/>
            <person name="Zou Z."/>
            <person name="Evans J."/>
            <person name="Lu Z."/>
            <person name="Zhao P."/>
            <person name="Sumathipala N."/>
            <person name="Altincicek B."/>
            <person name="Vilcinskas A."/>
            <person name="Williams M."/>
            <person name="Hultmark D."/>
            <person name="Hetru C."/>
            <person name="Jiang H."/>
            <person name="Grimmelikhuijzen C.J."/>
            <person name="Hauser F."/>
            <person name="Cazzamali G."/>
            <person name="Williamson M."/>
            <person name="Park Y."/>
            <person name="Li B."/>
            <person name="Tanaka Y."/>
            <person name="Predel R."/>
            <person name="Neupert S."/>
            <person name="Schachtner J."/>
            <person name="Verleyen P."/>
            <person name="Raible F."/>
            <person name="Bork P."/>
            <person name="Friedrich M."/>
            <person name="Walden K.K."/>
            <person name="Robertson H.M."/>
            <person name="Angeli S."/>
            <person name="Foret S."/>
            <person name="Bucher G."/>
            <person name="Schuetz S."/>
            <person name="Maleszka R."/>
            <person name="Wimmer E.A."/>
            <person name="Beeman R.W."/>
            <person name="Lorenzen M."/>
            <person name="Tomoyasu Y."/>
            <person name="Miller S.C."/>
            <person name="Grossmann D."/>
            <person name="Bucher G."/>
        </authorList>
    </citation>
    <scope>NUCLEOTIDE SEQUENCE [LARGE SCALE GENOMIC DNA]</scope>
    <source>
        <strain evidence="15 16">Georgia GA2</strain>
    </source>
</reference>
<dbReference type="InterPro" id="IPR018114">
    <property type="entry name" value="TRYPSIN_HIS"/>
</dbReference>
<dbReference type="PANTHER" id="PTHR24252">
    <property type="entry name" value="ACROSIN-RELATED"/>
    <property type="match status" value="1"/>
</dbReference>
<dbReference type="SMART" id="SM00020">
    <property type="entry name" value="Tryp_SPc"/>
    <property type="match status" value="1"/>
</dbReference>
<dbReference type="InterPro" id="IPR009003">
    <property type="entry name" value="Peptidase_S1_PA"/>
</dbReference>
<dbReference type="KEGG" id="tca:659360"/>
<comment type="domain">
    <text evidence="12">The clip domain consists of 35-55 residues which are 'knitted' together usually by 3 conserved disulfide bonds forming a clip-like compact structure.</text>
</comment>
<feature type="domain" description="Clip" evidence="14">
    <location>
        <begin position="26"/>
        <end position="79"/>
    </location>
</feature>
<dbReference type="Pfam" id="PF00089">
    <property type="entry name" value="Trypsin"/>
    <property type="match status" value="1"/>
</dbReference>
<dbReference type="InterPro" id="IPR022700">
    <property type="entry name" value="CLIP"/>
</dbReference>
<evidence type="ECO:0000256" key="1">
    <source>
        <dbReference type="ARBA" id="ARBA00004613"/>
    </source>
</evidence>
<dbReference type="PROSITE" id="PS50240">
    <property type="entry name" value="TRYPSIN_DOM"/>
    <property type="match status" value="1"/>
</dbReference>
<dbReference type="PhylomeDB" id="D6W808"/>
<evidence type="ECO:0000256" key="11">
    <source>
        <dbReference type="RuleBase" id="RU363034"/>
    </source>
</evidence>
<evidence type="ECO:0000256" key="12">
    <source>
        <dbReference type="RuleBase" id="RU366078"/>
    </source>
</evidence>
<dbReference type="AlphaFoldDB" id="D6W808"/>
<dbReference type="SUPFAM" id="SSF50494">
    <property type="entry name" value="Trypsin-like serine proteases"/>
    <property type="match status" value="1"/>
</dbReference>
<dbReference type="InterPro" id="IPR001254">
    <property type="entry name" value="Trypsin_dom"/>
</dbReference>
<evidence type="ECO:0000313" key="15">
    <source>
        <dbReference type="EMBL" id="EFA11581.1"/>
    </source>
</evidence>
<dbReference type="CDD" id="cd00190">
    <property type="entry name" value="Tryp_SPc"/>
    <property type="match status" value="1"/>
</dbReference>
<evidence type="ECO:0000259" key="14">
    <source>
        <dbReference type="PROSITE" id="PS51888"/>
    </source>
</evidence>
<dbReference type="InterPro" id="IPR043504">
    <property type="entry name" value="Peptidase_S1_PA_chymotrypsin"/>
</dbReference>
<keyword evidence="6 11" id="KW-0720">Serine protease</keyword>
<dbReference type="MEROPS" id="S01.511"/>
<feature type="signal peptide" evidence="12">
    <location>
        <begin position="1"/>
        <end position="19"/>
    </location>
</feature>
<sequence length="372" mass="40743">MLRIFLLNLAFLLAQPAQAQVSEGVPCETPDEEYGVCINIYNCTQLINLLVAQQNNPQVRNYLKSSTCGFVNTVPLVCCPQPKTSSPLVTTAAPAPTPVVTEKSNTITTLPKRPHCGLTNNSNTRVVNGQPAKLGEFPWLVALGYRNSKNPNVPKWLCGGSLITERHILTAAHCVHNQPTLYTARLGDLDLYSDEDKAHPETIPLVKAVIHENYSPVNFTNDIAILTLERSPSETTASPICLPIDEPVRSRNFVGTYPTVAGWGSLYFRGPSSPTLQETMLPVMDNSLCSRAYGTRSVIDKRVMCVGFPQGGKDACQGDSGGPLMHRQADGDFIRMYQIGIVSYGLRCAEAGYPGVYTRVTVFLDWIQKNLN</sequence>
<evidence type="ECO:0000256" key="9">
    <source>
        <dbReference type="ARBA" id="ARBA00023180"/>
    </source>
</evidence>
<dbReference type="PRINTS" id="PR00722">
    <property type="entry name" value="CHYMOTRYPSIN"/>
</dbReference>
<keyword evidence="4 12" id="KW-0732">Signal</keyword>
<accession>D6W808</accession>
<dbReference type="InParanoid" id="D6W808"/>
<dbReference type="PROSITE" id="PS00134">
    <property type="entry name" value="TRYPSIN_HIS"/>
    <property type="match status" value="1"/>
</dbReference>
<evidence type="ECO:0000256" key="8">
    <source>
        <dbReference type="ARBA" id="ARBA00023157"/>
    </source>
</evidence>
<keyword evidence="5 11" id="KW-0378">Hydrolase</keyword>
<dbReference type="EMBL" id="KQ971307">
    <property type="protein sequence ID" value="EFA11581.1"/>
    <property type="molecule type" value="Genomic_DNA"/>
</dbReference>
<dbReference type="Gene3D" id="2.40.10.10">
    <property type="entry name" value="Trypsin-like serine proteases"/>
    <property type="match status" value="1"/>
</dbReference>
<evidence type="ECO:0000256" key="5">
    <source>
        <dbReference type="ARBA" id="ARBA00022801"/>
    </source>
</evidence>
<evidence type="ECO:0000256" key="7">
    <source>
        <dbReference type="ARBA" id="ARBA00023145"/>
    </source>
</evidence>
<comment type="subcellular location">
    <subcellularLocation>
        <location evidence="1 12">Secreted</location>
    </subcellularLocation>
</comment>
<dbReference type="InterPro" id="IPR038565">
    <property type="entry name" value="CLIP_sf"/>
</dbReference>
<organism evidence="15 16">
    <name type="scientific">Tribolium castaneum</name>
    <name type="common">Red flour beetle</name>
    <dbReference type="NCBI Taxonomy" id="7070"/>
    <lineage>
        <taxon>Eukaryota</taxon>
        <taxon>Metazoa</taxon>
        <taxon>Ecdysozoa</taxon>
        <taxon>Arthropoda</taxon>
        <taxon>Hexapoda</taxon>
        <taxon>Insecta</taxon>
        <taxon>Pterygota</taxon>
        <taxon>Neoptera</taxon>
        <taxon>Endopterygota</taxon>
        <taxon>Coleoptera</taxon>
        <taxon>Polyphaga</taxon>
        <taxon>Cucujiformia</taxon>
        <taxon>Tenebrionidae</taxon>
        <taxon>Tenebrionidae incertae sedis</taxon>
        <taxon>Tribolium</taxon>
    </lineage>
</organism>
<dbReference type="Proteomes" id="UP000007266">
    <property type="component" value="Linkage group 1"/>
</dbReference>
<dbReference type="GO" id="GO:0006508">
    <property type="term" value="P:proteolysis"/>
    <property type="evidence" value="ECO:0000318"/>
    <property type="project" value="GO_Central"/>
</dbReference>
<reference evidence="15 16" key="2">
    <citation type="journal article" date="2010" name="Nucleic Acids Res.">
        <title>BeetleBase in 2010: revisions to provide comprehensive genomic information for Tribolium castaneum.</title>
        <authorList>
            <person name="Kim H.S."/>
            <person name="Murphy T."/>
            <person name="Xia J."/>
            <person name="Caragea D."/>
            <person name="Park Y."/>
            <person name="Beeman R.W."/>
            <person name="Lorenzen M.D."/>
            <person name="Butcher S."/>
            <person name="Manak J.R."/>
            <person name="Brown S.J."/>
        </authorList>
    </citation>
    <scope>GENOME REANNOTATION</scope>
    <source>
        <strain evidence="15 16">Georgia GA2</strain>
    </source>
</reference>
<feature type="domain" description="Peptidase S1" evidence="13">
    <location>
        <begin position="126"/>
        <end position="372"/>
    </location>
</feature>
<evidence type="ECO:0000256" key="4">
    <source>
        <dbReference type="ARBA" id="ARBA00022729"/>
    </source>
</evidence>
<evidence type="ECO:0000313" key="16">
    <source>
        <dbReference type="Proteomes" id="UP000007266"/>
    </source>
</evidence>
<evidence type="ECO:0000259" key="13">
    <source>
        <dbReference type="PROSITE" id="PS50240"/>
    </source>
</evidence>
<evidence type="ECO:0000256" key="10">
    <source>
        <dbReference type="ARBA" id="ARBA00024195"/>
    </source>
</evidence>
<proteinExistence type="inferred from homology"/>
<dbReference type="PROSITE" id="PS51888">
    <property type="entry name" value="CLIP"/>
    <property type="match status" value="1"/>
</dbReference>